<evidence type="ECO:0000259" key="1">
    <source>
        <dbReference type="Pfam" id="PF06114"/>
    </source>
</evidence>
<protein>
    <submittedName>
        <fullName evidence="2">ImmA/IrrE family metallo-endopeptidase</fullName>
    </submittedName>
</protein>
<sequence>MRPLRPVPLEHIARQIGIVTDLHPDGFMRSWDSGIPDASLKSLEDSSSLFRAEIYSTGYRMRFSLAHEISHVVLEREPPNFLQKASGRGRRIVIDELAGRILIPTALLRALIEGWEEPGLDIERIEDASRRVRASESVLLKRLGDLVFEQQVHLERGALVAKEELSEVRKESFAVRVWVCCLPREWYIPANTRLSSLGMRHLPGLFYSAKPFTINTVEDYITPRKRERWKKTSPILSRFKYKIYDYEQKRMMLAVFSLGPSR</sequence>
<accession>A0A419F426</accession>
<dbReference type="EMBL" id="QZKI01000033">
    <property type="protein sequence ID" value="RJP73045.1"/>
    <property type="molecule type" value="Genomic_DNA"/>
</dbReference>
<dbReference type="AlphaFoldDB" id="A0A419F426"/>
<dbReference type="Pfam" id="PF06114">
    <property type="entry name" value="Peptidase_M78"/>
    <property type="match status" value="1"/>
</dbReference>
<name>A0A419F426_9BACT</name>
<organism evidence="2 3">
    <name type="scientific">Candidatus Abyssobacteria bacterium SURF_17</name>
    <dbReference type="NCBI Taxonomy" id="2093361"/>
    <lineage>
        <taxon>Bacteria</taxon>
        <taxon>Pseudomonadati</taxon>
        <taxon>Candidatus Hydrogenedentota</taxon>
        <taxon>Candidatus Abyssobacteria</taxon>
    </lineage>
</organism>
<comment type="caution">
    <text evidence="2">The sequence shown here is derived from an EMBL/GenBank/DDBJ whole genome shotgun (WGS) entry which is preliminary data.</text>
</comment>
<evidence type="ECO:0000313" key="3">
    <source>
        <dbReference type="Proteomes" id="UP000285961"/>
    </source>
</evidence>
<evidence type="ECO:0000313" key="2">
    <source>
        <dbReference type="EMBL" id="RJP73045.1"/>
    </source>
</evidence>
<feature type="domain" description="IrrE N-terminal-like" evidence="1">
    <location>
        <begin position="59"/>
        <end position="143"/>
    </location>
</feature>
<dbReference type="Proteomes" id="UP000285961">
    <property type="component" value="Unassembled WGS sequence"/>
</dbReference>
<dbReference type="InterPro" id="IPR010359">
    <property type="entry name" value="IrrE_HExxH"/>
</dbReference>
<proteinExistence type="predicted"/>
<gene>
    <name evidence="2" type="ORF">C4532_04995</name>
</gene>
<reference evidence="2 3" key="1">
    <citation type="journal article" date="2017" name="ISME J.">
        <title>Energy and carbon metabolisms in a deep terrestrial subsurface fluid microbial community.</title>
        <authorList>
            <person name="Momper L."/>
            <person name="Jungbluth S.P."/>
            <person name="Lee M.D."/>
            <person name="Amend J.P."/>
        </authorList>
    </citation>
    <scope>NUCLEOTIDE SEQUENCE [LARGE SCALE GENOMIC DNA]</scope>
    <source>
        <strain evidence="2">SURF_17</strain>
    </source>
</reference>